<dbReference type="STRING" id="651661.SAMN05660293_01383"/>
<dbReference type="EMBL" id="FUZA01000001">
    <property type="protein sequence ID" value="SKB60639.1"/>
    <property type="molecule type" value="Genomic_DNA"/>
</dbReference>
<proteinExistence type="inferred from homology"/>
<dbReference type="Pfam" id="PF00733">
    <property type="entry name" value="Asn_synthase"/>
    <property type="match status" value="1"/>
</dbReference>
<organism evidence="6 7">
    <name type="scientific">Dyadobacter psychrophilus</name>
    <dbReference type="NCBI Taxonomy" id="651661"/>
    <lineage>
        <taxon>Bacteria</taxon>
        <taxon>Pseudomonadati</taxon>
        <taxon>Bacteroidota</taxon>
        <taxon>Cytophagia</taxon>
        <taxon>Cytophagales</taxon>
        <taxon>Spirosomataceae</taxon>
        <taxon>Dyadobacter</taxon>
    </lineage>
</organism>
<evidence type="ECO:0000313" key="7">
    <source>
        <dbReference type="Proteomes" id="UP000190897"/>
    </source>
</evidence>
<evidence type="ECO:0000256" key="1">
    <source>
        <dbReference type="ARBA" id="ARBA00005187"/>
    </source>
</evidence>
<dbReference type="Gene3D" id="3.40.50.620">
    <property type="entry name" value="HUPs"/>
    <property type="match status" value="2"/>
</dbReference>
<evidence type="ECO:0000313" key="6">
    <source>
        <dbReference type="EMBL" id="SKB60639.1"/>
    </source>
</evidence>
<gene>
    <name evidence="6" type="ORF">SAMN05660293_01383</name>
</gene>
<comment type="similarity">
    <text evidence="2">Belongs to the asparagine synthetase family.</text>
</comment>
<dbReference type="PANTHER" id="PTHR43284">
    <property type="entry name" value="ASPARAGINE SYNTHETASE (GLUTAMINE-HYDROLYZING)"/>
    <property type="match status" value="1"/>
</dbReference>
<dbReference type="SUPFAM" id="SSF56235">
    <property type="entry name" value="N-terminal nucleophile aminohydrolases (Ntn hydrolases)"/>
    <property type="match status" value="1"/>
</dbReference>
<evidence type="ECO:0000256" key="2">
    <source>
        <dbReference type="ARBA" id="ARBA00005752"/>
    </source>
</evidence>
<evidence type="ECO:0000256" key="3">
    <source>
        <dbReference type="ARBA" id="ARBA00012737"/>
    </source>
</evidence>
<comment type="pathway">
    <text evidence="1">Amino-acid biosynthesis; L-asparagine biosynthesis; L-asparagine from L-aspartate (L-Gln route): step 1/1.</text>
</comment>
<dbReference type="InterPro" id="IPR001962">
    <property type="entry name" value="Asn_synthase"/>
</dbReference>
<dbReference type="Proteomes" id="UP000190897">
    <property type="component" value="Unassembled WGS sequence"/>
</dbReference>
<reference evidence="7" key="1">
    <citation type="submission" date="2017-02" db="EMBL/GenBank/DDBJ databases">
        <authorList>
            <person name="Varghese N."/>
            <person name="Submissions S."/>
        </authorList>
    </citation>
    <scope>NUCLEOTIDE SEQUENCE [LARGE SCALE GENOMIC DNA]</scope>
    <source>
        <strain evidence="7">DSM 22270</strain>
    </source>
</reference>
<dbReference type="SUPFAM" id="SSF52402">
    <property type="entry name" value="Adenine nucleotide alpha hydrolases-like"/>
    <property type="match status" value="1"/>
</dbReference>
<dbReference type="GO" id="GO:0004066">
    <property type="term" value="F:asparagine synthase (glutamine-hydrolyzing) activity"/>
    <property type="evidence" value="ECO:0007669"/>
    <property type="project" value="UniProtKB-EC"/>
</dbReference>
<evidence type="ECO:0000259" key="5">
    <source>
        <dbReference type="Pfam" id="PF00733"/>
    </source>
</evidence>
<name>A0A1T5CMF9_9BACT</name>
<feature type="domain" description="Asparagine synthetase" evidence="5">
    <location>
        <begin position="216"/>
        <end position="604"/>
    </location>
</feature>
<dbReference type="CDD" id="cd01991">
    <property type="entry name" value="Asn_synthase_B_C"/>
    <property type="match status" value="1"/>
</dbReference>
<dbReference type="InterPro" id="IPR029055">
    <property type="entry name" value="Ntn_hydrolases_N"/>
</dbReference>
<dbReference type="InterPro" id="IPR014729">
    <property type="entry name" value="Rossmann-like_a/b/a_fold"/>
</dbReference>
<dbReference type="EC" id="6.3.5.4" evidence="3"/>
<dbReference type="GO" id="GO:0006529">
    <property type="term" value="P:asparagine biosynthetic process"/>
    <property type="evidence" value="ECO:0007669"/>
    <property type="project" value="InterPro"/>
</dbReference>
<accession>A0A1T5CMF9</accession>
<sequence>MIIEGVVSFSDLPYTITEEKTKNIITWNNGWFSSLELTPSTRLQHVFALGVNFLGDREPQYLNRAYARQHSRVFHSASDVPDSQSGRELSDFGAWFDEIQQTLYLSRDIFGVIPTYYIHIPGSFVAFSTSLVSLLKMPICRPYLQLDSDRIVSYSRFRGDQSSSYSSGTFFKNIKTVLPGHVISITSEKVTTKRFASFDPSKWSHLHSIEDYAKAFKDLFFKSVEQNIGQDGAKLGAHLSGGMDSSSISAVVKAIDPELSLHTLYLDTKTKYSDEIQFAGEVAEKIRSIHHEVPPSNEDFEMISRYTSVYGHPECMVISPSSQGSLMEFASHLGCKILLIGHDGDSVVGSGLEKLTKAYFERNWAELKALIIKRAPYASINRAIPQWGSLNIDEKIRQYTKHLIVSKFFEQTRRLKPFEIVKLLNESSREMDVSLWHFFSAGLQRLWKKLIRTKTLEATILKPEFAAVKVIKRENLADLLRGDLPVNYKVWFDDVFNGQTIIASEQFFALGNHYGLENRFPFYDKDLFELCISVPMEIKFGRGIGREHFREAMKGLLPETVRSRPNKANFSIYGREAALRLYHQSKELMNDGSNIVWNFIDQQKYIESAKILVDPSASESNHTLSQFHVTRAISLAIWFHWLKKNDLLLTAS</sequence>
<dbReference type="Gene3D" id="3.60.20.10">
    <property type="entry name" value="Glutamine Phosphoribosylpyrophosphate, subunit 1, domain 1"/>
    <property type="match status" value="1"/>
</dbReference>
<comment type="catalytic activity">
    <reaction evidence="4">
        <text>L-aspartate + L-glutamine + ATP + H2O = L-asparagine + L-glutamate + AMP + diphosphate + H(+)</text>
        <dbReference type="Rhea" id="RHEA:12228"/>
        <dbReference type="ChEBI" id="CHEBI:15377"/>
        <dbReference type="ChEBI" id="CHEBI:15378"/>
        <dbReference type="ChEBI" id="CHEBI:29985"/>
        <dbReference type="ChEBI" id="CHEBI:29991"/>
        <dbReference type="ChEBI" id="CHEBI:30616"/>
        <dbReference type="ChEBI" id="CHEBI:33019"/>
        <dbReference type="ChEBI" id="CHEBI:58048"/>
        <dbReference type="ChEBI" id="CHEBI:58359"/>
        <dbReference type="ChEBI" id="CHEBI:456215"/>
        <dbReference type="EC" id="6.3.5.4"/>
    </reaction>
</comment>
<keyword evidence="7" id="KW-1185">Reference proteome</keyword>
<dbReference type="PANTHER" id="PTHR43284:SF1">
    <property type="entry name" value="ASPARAGINE SYNTHETASE"/>
    <property type="match status" value="1"/>
</dbReference>
<protein>
    <recommendedName>
        <fullName evidence="3">asparagine synthase (glutamine-hydrolyzing)</fullName>
        <ecNumber evidence="3">6.3.5.4</ecNumber>
    </recommendedName>
</protein>
<evidence type="ECO:0000256" key="4">
    <source>
        <dbReference type="ARBA" id="ARBA00048741"/>
    </source>
</evidence>
<dbReference type="InterPro" id="IPR006426">
    <property type="entry name" value="Asn_synth_AEB"/>
</dbReference>
<dbReference type="PIRSF" id="PIRSF001589">
    <property type="entry name" value="Asn_synthetase_glu-h"/>
    <property type="match status" value="1"/>
</dbReference>
<dbReference type="InterPro" id="IPR051786">
    <property type="entry name" value="ASN_synthetase/amidase"/>
</dbReference>
<dbReference type="AlphaFoldDB" id="A0A1T5CMF9"/>